<keyword evidence="2" id="KW-1185">Reference proteome</keyword>
<proteinExistence type="predicted"/>
<reference evidence="1 2" key="1">
    <citation type="submission" date="2024-01" db="EMBL/GenBank/DDBJ databases">
        <title>Genomic insights into the taxonomy and metabolism of the cyanobacterium Pannus brasiliensis CCIBt3594.</title>
        <authorList>
            <person name="Machado M."/>
            <person name="Botero N.B."/>
            <person name="Andreote A.P.D."/>
            <person name="Feitosa A.M.T."/>
            <person name="Popin R."/>
            <person name="Sivonen K."/>
            <person name="Fiore M.F."/>
        </authorList>
    </citation>
    <scope>NUCLEOTIDE SEQUENCE [LARGE SCALE GENOMIC DNA]</scope>
    <source>
        <strain evidence="1 2">CCIBt3594</strain>
    </source>
</reference>
<evidence type="ECO:0000313" key="2">
    <source>
        <dbReference type="Proteomes" id="UP001328733"/>
    </source>
</evidence>
<dbReference type="InterPro" id="IPR029063">
    <property type="entry name" value="SAM-dependent_MTases_sf"/>
</dbReference>
<gene>
    <name evidence="1" type="ORF">V0288_24915</name>
</gene>
<dbReference type="AlphaFoldDB" id="A0AAW9R1E5"/>
<evidence type="ECO:0000313" key="1">
    <source>
        <dbReference type="EMBL" id="MEG3440393.1"/>
    </source>
</evidence>
<dbReference type="Gene3D" id="3.40.50.150">
    <property type="entry name" value="Vaccinia Virus protein VP39"/>
    <property type="match status" value="1"/>
</dbReference>
<dbReference type="Proteomes" id="UP001328733">
    <property type="component" value="Unassembled WGS sequence"/>
</dbReference>
<dbReference type="EMBL" id="JBAFSM010000098">
    <property type="protein sequence ID" value="MEG3440393.1"/>
    <property type="molecule type" value="Genomic_DNA"/>
</dbReference>
<sequence>MQQRFAPALLEQVETLPELSRPILLECGPKELPKLLSERAPGVRFDRLIGRNVLTRETNKEEIASCLPPLLVDSGILVLAESLPRYAQRLYRLVGATEIGKKLHARWSEAEEAIYNDPDDPMVNYDGEDLREILERAGFEARVEIEQTRVNLYIDRVTVARWFSTTEGGRPSLVVRLGERLTGEEVGAVREAVTRQLADRTVPWSGAIAFCHCRKQL</sequence>
<comment type="caution">
    <text evidence="1">The sequence shown here is derived from an EMBL/GenBank/DDBJ whole genome shotgun (WGS) entry which is preliminary data.</text>
</comment>
<organism evidence="1 2">
    <name type="scientific">Pannus brasiliensis CCIBt3594</name>
    <dbReference type="NCBI Taxonomy" id="1427578"/>
    <lineage>
        <taxon>Bacteria</taxon>
        <taxon>Bacillati</taxon>
        <taxon>Cyanobacteriota</taxon>
        <taxon>Cyanophyceae</taxon>
        <taxon>Oscillatoriophycideae</taxon>
        <taxon>Chroococcales</taxon>
        <taxon>Microcystaceae</taxon>
        <taxon>Pannus</taxon>
    </lineage>
</organism>
<name>A0AAW9R1E5_9CHRO</name>
<protein>
    <submittedName>
        <fullName evidence="1">Uncharacterized protein</fullName>
    </submittedName>
</protein>
<accession>A0AAW9R1E5</accession>
<dbReference type="RefSeq" id="WP_332867863.1">
    <property type="nucleotide sequence ID" value="NZ_JBAFSM010000098.1"/>
</dbReference>